<gene>
    <name evidence="1" type="ORF">PbB2_01825</name>
</gene>
<organism evidence="1 2">
    <name type="scientific">Candidatus Phycosocius bacilliformis</name>
    <dbReference type="NCBI Taxonomy" id="1445552"/>
    <lineage>
        <taxon>Bacteria</taxon>
        <taxon>Pseudomonadati</taxon>
        <taxon>Pseudomonadota</taxon>
        <taxon>Alphaproteobacteria</taxon>
        <taxon>Caulobacterales</taxon>
        <taxon>Caulobacterales incertae sedis</taxon>
        <taxon>Candidatus Phycosocius</taxon>
    </lineage>
</organism>
<comment type="caution">
    <text evidence="1">The sequence shown here is derived from an EMBL/GenBank/DDBJ whole genome shotgun (WGS) entry which is preliminary data.</text>
</comment>
<dbReference type="AlphaFoldDB" id="A0A2P2EAT5"/>
<evidence type="ECO:0000313" key="2">
    <source>
        <dbReference type="Proteomes" id="UP000245086"/>
    </source>
</evidence>
<dbReference type="EMBL" id="BFBR01000005">
    <property type="protein sequence ID" value="GBF58153.1"/>
    <property type="molecule type" value="Genomic_DNA"/>
</dbReference>
<reference evidence="1 2" key="1">
    <citation type="journal article" date="2018" name="Genome Announc.">
        <title>Draft Genome Sequence of "Candidatus Phycosocius bacilliformis," an Alphaproteobacterial Ectosymbiont of the Hydrocarbon-Producing Green Alga Botryococcus braunii.</title>
        <authorList>
            <person name="Tanabe Y."/>
            <person name="Yamaguchi H."/>
            <person name="Watanabe M.M."/>
        </authorList>
    </citation>
    <scope>NUCLEOTIDE SEQUENCE [LARGE SCALE GENOMIC DNA]</scope>
    <source>
        <strain evidence="1 2">BOTRYCO-2</strain>
    </source>
</reference>
<proteinExistence type="predicted"/>
<keyword evidence="2" id="KW-1185">Reference proteome</keyword>
<sequence length="56" mass="6123">MALRGVGLYPSVAFNQVATRKLQGIGVTLESQAGCRQEDEEANRINEAKIDFSAIR</sequence>
<protein>
    <submittedName>
        <fullName evidence="1">Uncharacterized protein</fullName>
    </submittedName>
</protein>
<dbReference type="Proteomes" id="UP000245086">
    <property type="component" value="Unassembled WGS sequence"/>
</dbReference>
<name>A0A2P2EAT5_9PROT</name>
<dbReference type="RefSeq" id="WP_238164943.1">
    <property type="nucleotide sequence ID" value="NZ_BFBR01000005.1"/>
</dbReference>
<accession>A0A2P2EAT5</accession>
<evidence type="ECO:0000313" key="1">
    <source>
        <dbReference type="EMBL" id="GBF58153.1"/>
    </source>
</evidence>